<dbReference type="Proteomes" id="UP000326091">
    <property type="component" value="Chromosome"/>
</dbReference>
<dbReference type="Proteomes" id="UP000095333">
    <property type="component" value="Unassembled WGS sequence"/>
</dbReference>
<dbReference type="PANTHER" id="PTHR30535:SF34">
    <property type="entry name" value="MOLYBDATE-BINDING PROTEIN MOLA"/>
    <property type="match status" value="1"/>
</dbReference>
<evidence type="ECO:0000313" key="3">
    <source>
        <dbReference type="EMBL" id="QEW36892.1"/>
    </source>
</evidence>
<dbReference type="EMBL" id="CYZI01000033">
    <property type="protein sequence ID" value="CUP18055.1"/>
    <property type="molecule type" value="Genomic_DNA"/>
</dbReference>
<reference evidence="2 4" key="1">
    <citation type="submission" date="2015-09" db="EMBL/GenBank/DDBJ databases">
        <authorList>
            <consortium name="Pathogen Informatics"/>
        </authorList>
    </citation>
    <scope>NUCLEOTIDE SEQUENCE [LARGE SCALE GENOMIC DNA]</scope>
    <source>
        <strain evidence="2 4">2789STDY5834842</strain>
    </source>
</reference>
<dbReference type="PROSITE" id="PS50983">
    <property type="entry name" value="FE_B12_PBP"/>
    <property type="match status" value="1"/>
</dbReference>
<evidence type="ECO:0000313" key="2">
    <source>
        <dbReference type="EMBL" id="CUP18055.1"/>
    </source>
</evidence>
<accession>A0A174L8E8</accession>
<dbReference type="SUPFAM" id="SSF53807">
    <property type="entry name" value="Helical backbone' metal receptor"/>
    <property type="match status" value="1"/>
</dbReference>
<evidence type="ECO:0000259" key="1">
    <source>
        <dbReference type="PROSITE" id="PS50983"/>
    </source>
</evidence>
<name>A0A174L8E8_PHOVU</name>
<feature type="domain" description="Fe/B12 periplasmic-binding" evidence="1">
    <location>
        <begin position="1"/>
        <end position="265"/>
    </location>
</feature>
<reference evidence="3 5" key="2">
    <citation type="submission" date="2019-09" db="EMBL/GenBank/DDBJ databases">
        <title>Commensal-derived Metabolites Govern Vibrio cholerae Pathogenesis in Host.</title>
        <authorList>
            <person name="Yoon S.S."/>
            <person name="Yoon M.Y."/>
        </authorList>
    </citation>
    <scope>NUCLEOTIDE SEQUENCE [LARGE SCALE GENOMIC DNA]</scope>
    <source>
        <strain evidence="3 5">VIC01</strain>
    </source>
</reference>
<proteinExistence type="predicted"/>
<gene>
    <name evidence="2" type="ORF">ERS852457_03608</name>
    <name evidence="3" type="ORF">VIC01_02456</name>
</gene>
<evidence type="ECO:0000313" key="5">
    <source>
        <dbReference type="Proteomes" id="UP000326091"/>
    </source>
</evidence>
<dbReference type="EMBL" id="CP043529">
    <property type="protein sequence ID" value="QEW36892.1"/>
    <property type="molecule type" value="Genomic_DNA"/>
</dbReference>
<dbReference type="AlphaFoldDB" id="A0A174L8E8"/>
<dbReference type="Gene3D" id="3.40.50.1980">
    <property type="entry name" value="Nitrogenase molybdenum iron protein domain"/>
    <property type="match status" value="2"/>
</dbReference>
<dbReference type="InterPro" id="IPR002491">
    <property type="entry name" value="ABC_transptr_periplasmic_BD"/>
</dbReference>
<dbReference type="GO" id="GO:0071281">
    <property type="term" value="P:cellular response to iron ion"/>
    <property type="evidence" value="ECO:0007669"/>
    <property type="project" value="TreeGrafter"/>
</dbReference>
<dbReference type="InterPro" id="IPR050902">
    <property type="entry name" value="ABC_Transporter_SBP"/>
</dbReference>
<evidence type="ECO:0000313" key="4">
    <source>
        <dbReference type="Proteomes" id="UP000095333"/>
    </source>
</evidence>
<dbReference type="PANTHER" id="PTHR30535">
    <property type="entry name" value="VITAMIN B12-BINDING PROTEIN"/>
    <property type="match status" value="1"/>
</dbReference>
<protein>
    <submittedName>
        <fullName evidence="2">Exported periplasmic protein</fullName>
    </submittedName>
</protein>
<dbReference type="Pfam" id="PF01497">
    <property type="entry name" value="Peripla_BP_2"/>
    <property type="match status" value="1"/>
</dbReference>
<organism evidence="2 4">
    <name type="scientific">Phocaeicola vulgatus</name>
    <name type="common">Bacteroides vulgatus</name>
    <dbReference type="NCBI Taxonomy" id="821"/>
    <lineage>
        <taxon>Bacteria</taxon>
        <taxon>Pseudomonadati</taxon>
        <taxon>Bacteroidota</taxon>
        <taxon>Bacteroidia</taxon>
        <taxon>Bacteroidales</taxon>
        <taxon>Bacteroidaceae</taxon>
        <taxon>Phocaeicola</taxon>
    </lineage>
</organism>
<sequence length="280" mass="32161">MTTPQLAGFTGLNAYDKVVATSTTRRMQNKEWLARLKDGRVKKIGMEGNFDTEIIIASQPDIIFVSPNRRGGYEVMKELNIPLVPYWAFKETSPLGLSEWIKVAGMFIGKEEEACQLFAQMEQRYNLLKAKVSNVKQRPSVFSGEMRRDTWYVPGGQSFYARLFADAGADYFMKDNPETGGVLMDFETVYAKGYNAGYWRVMNGYKGEFSYEALKASNPQYADFRAFKEKKVIYCNLEWIPLYENLPLSPDVLLSDMIKAFHPELLPDYHPVFYSLLEKE</sequence>